<keyword evidence="2" id="KW-1185">Reference proteome</keyword>
<comment type="caution">
    <text evidence="1">The sequence shown here is derived from an EMBL/GenBank/DDBJ whole genome shotgun (WGS) entry which is preliminary data.</text>
</comment>
<dbReference type="AlphaFoldDB" id="W4M8Q0"/>
<dbReference type="EMBL" id="AZHX01000664">
    <property type="protein sequence ID" value="ETX06568.1"/>
    <property type="molecule type" value="Genomic_DNA"/>
</dbReference>
<name>W4M8Q0_9BACT</name>
<evidence type="ECO:0000313" key="1">
    <source>
        <dbReference type="EMBL" id="ETX06568.1"/>
    </source>
</evidence>
<evidence type="ECO:0000313" key="2">
    <source>
        <dbReference type="Proteomes" id="UP000019140"/>
    </source>
</evidence>
<accession>W4M8Q0</accession>
<sequence length="67" mass="7835">MRQGNGYTYRDREDCTISYKCEGCGRRVQVTPAQARHFRGSFTACSRACILKAHERRAQRRRLIREG</sequence>
<reference evidence="1 2" key="1">
    <citation type="journal article" date="2014" name="Nature">
        <title>An environmental bacterial taxon with a large and distinct metabolic repertoire.</title>
        <authorList>
            <person name="Wilson M.C."/>
            <person name="Mori T."/>
            <person name="Ruckert C."/>
            <person name="Uria A.R."/>
            <person name="Helf M.J."/>
            <person name="Takada K."/>
            <person name="Gernert C."/>
            <person name="Steffens U.A."/>
            <person name="Heycke N."/>
            <person name="Schmitt S."/>
            <person name="Rinke C."/>
            <person name="Helfrich E.J."/>
            <person name="Brachmann A.O."/>
            <person name="Gurgui C."/>
            <person name="Wakimoto T."/>
            <person name="Kracht M."/>
            <person name="Crusemann M."/>
            <person name="Hentschel U."/>
            <person name="Abe I."/>
            <person name="Matsunaga S."/>
            <person name="Kalinowski J."/>
            <person name="Takeyama H."/>
            <person name="Piel J."/>
        </authorList>
    </citation>
    <scope>NUCLEOTIDE SEQUENCE [LARGE SCALE GENOMIC DNA]</scope>
    <source>
        <strain evidence="2">TSY2</strain>
    </source>
</reference>
<organism evidence="1 2">
    <name type="scientific">Candidatus Entotheonella gemina</name>
    <dbReference type="NCBI Taxonomy" id="1429439"/>
    <lineage>
        <taxon>Bacteria</taxon>
        <taxon>Pseudomonadati</taxon>
        <taxon>Nitrospinota/Tectimicrobiota group</taxon>
        <taxon>Candidatus Tectimicrobiota</taxon>
        <taxon>Candidatus Entotheonellia</taxon>
        <taxon>Candidatus Entotheonellales</taxon>
        <taxon>Candidatus Entotheonellaceae</taxon>
        <taxon>Candidatus Entotheonella</taxon>
    </lineage>
</organism>
<gene>
    <name evidence="1" type="ORF">ETSY2_16320</name>
</gene>
<dbReference type="HOGENOM" id="CLU_2804434_0_0_7"/>
<protein>
    <submittedName>
        <fullName evidence="1">Uncharacterized protein</fullName>
    </submittedName>
</protein>
<dbReference type="Proteomes" id="UP000019140">
    <property type="component" value="Unassembled WGS sequence"/>
</dbReference>
<proteinExistence type="predicted"/>